<evidence type="ECO:0000313" key="1">
    <source>
        <dbReference type="EMBL" id="QFU28440.1"/>
    </source>
</evidence>
<name>A0A5P9KG79_9VIRU</name>
<proteinExistence type="predicted"/>
<reference evidence="1" key="1">
    <citation type="submission" date="2019-04" db="EMBL/GenBank/DDBJ databases">
        <title>The genome of Passion fruit green spot virus highlights the polymorphism of the 5'-end of the RNA2 of cileviruses.</title>
        <authorList>
            <person name="Ramos-Gonzalez P.L."/>
            <person name="Santos G."/>
            <person name="Chavi-Jesus C."/>
            <person name="Harakava R."/>
            <person name="Kitajima E.W."/>
            <person name="Freitas-Astua J."/>
        </authorList>
    </citation>
    <scope>NUCLEOTIDE SEQUENCE</scope>
    <source>
        <strain evidence="1">PFGSV/BJL1</strain>
    </source>
</reference>
<protein>
    <submittedName>
        <fullName evidence="1">P11 protein</fullName>
    </submittedName>
</protein>
<organism evidence="1">
    <name type="scientific">Passion fruit green spot virus</name>
    <dbReference type="NCBI Taxonomy" id="989895"/>
    <lineage>
        <taxon>Viruses</taxon>
        <taxon>Riboviria</taxon>
        <taxon>Orthornavirae</taxon>
        <taxon>Kitrinoviricota</taxon>
        <taxon>Alsuviricetes</taxon>
        <taxon>Martellivirales</taxon>
        <taxon>Kitaviridae</taxon>
        <taxon>Cilevirus</taxon>
        <taxon>Cilevirus passiflorae</taxon>
    </lineage>
</organism>
<sequence length="94" mass="11138">MMIPTLYLNCTTCVTRTLRTVMVLSGDCDVPRFVESVWYIRFYIHSLDSFGTSYPLGVLDVNLVDYVSWNTILRSRPFQYCYLYMYMYTNNNIV</sequence>
<accession>A0A5P9KG79</accession>
<dbReference type="EMBL" id="MK804176">
    <property type="protein sequence ID" value="QFU28440.1"/>
    <property type="molecule type" value="Genomic_RNA"/>
</dbReference>
<gene>
    <name evidence="1" type="primary">p11</name>
</gene>